<dbReference type="InterPro" id="IPR007855">
    <property type="entry name" value="RDRP"/>
</dbReference>
<dbReference type="GO" id="GO:0031380">
    <property type="term" value="C:nuclear RNA-directed RNA polymerase complex"/>
    <property type="evidence" value="ECO:0007669"/>
    <property type="project" value="TreeGrafter"/>
</dbReference>
<evidence type="ECO:0000256" key="6">
    <source>
        <dbReference type="ARBA" id="ARBA00023158"/>
    </source>
</evidence>
<accession>A0AA38FCZ0</accession>
<evidence type="ECO:0000313" key="11">
    <source>
        <dbReference type="EMBL" id="KAH9301359.1"/>
    </source>
</evidence>
<feature type="domain" description="RDRP C-terminal head" evidence="10">
    <location>
        <begin position="361"/>
        <end position="473"/>
    </location>
</feature>
<comment type="catalytic activity">
    <reaction evidence="7 8">
        <text>RNA(n) + a ribonucleoside 5'-triphosphate = RNA(n+1) + diphosphate</text>
        <dbReference type="Rhea" id="RHEA:21248"/>
        <dbReference type="Rhea" id="RHEA-COMP:14527"/>
        <dbReference type="Rhea" id="RHEA-COMP:17342"/>
        <dbReference type="ChEBI" id="CHEBI:33019"/>
        <dbReference type="ChEBI" id="CHEBI:61557"/>
        <dbReference type="ChEBI" id="CHEBI:140395"/>
        <dbReference type="EC" id="2.7.7.48"/>
    </reaction>
</comment>
<protein>
    <recommendedName>
        <fullName evidence="8">RNA-dependent RNA polymerase</fullName>
        <ecNumber evidence="8">2.7.7.48</ecNumber>
    </recommendedName>
</protein>
<reference evidence="11 12" key="1">
    <citation type="journal article" date="2021" name="Nat. Plants">
        <title>The Taxus genome provides insights into paclitaxel biosynthesis.</title>
        <authorList>
            <person name="Xiong X."/>
            <person name="Gou J."/>
            <person name="Liao Q."/>
            <person name="Li Y."/>
            <person name="Zhou Q."/>
            <person name="Bi G."/>
            <person name="Li C."/>
            <person name="Du R."/>
            <person name="Wang X."/>
            <person name="Sun T."/>
            <person name="Guo L."/>
            <person name="Liang H."/>
            <person name="Lu P."/>
            <person name="Wu Y."/>
            <person name="Zhang Z."/>
            <person name="Ro D.K."/>
            <person name="Shang Y."/>
            <person name="Huang S."/>
            <person name="Yan J."/>
        </authorList>
    </citation>
    <scope>NUCLEOTIDE SEQUENCE [LARGE SCALE GENOMIC DNA]</scope>
    <source>
        <strain evidence="11">Ta-2019</strain>
    </source>
</reference>
<evidence type="ECO:0000256" key="4">
    <source>
        <dbReference type="ARBA" id="ARBA00022695"/>
    </source>
</evidence>
<evidence type="ECO:0000259" key="9">
    <source>
        <dbReference type="Pfam" id="PF05183"/>
    </source>
</evidence>
<keyword evidence="6 8" id="KW-0943">RNA-mediated gene silencing</keyword>
<keyword evidence="4 8" id="KW-0548">Nucleotidyltransferase</keyword>
<proteinExistence type="inferred from homology"/>
<comment type="caution">
    <text evidence="11">The sequence shown here is derived from an EMBL/GenBank/DDBJ whole genome shotgun (WGS) entry which is preliminary data.</text>
</comment>
<evidence type="ECO:0000256" key="8">
    <source>
        <dbReference type="RuleBase" id="RU363098"/>
    </source>
</evidence>
<dbReference type="PANTHER" id="PTHR23079:SF55">
    <property type="entry name" value="RNA-DIRECTED RNA POLYMERASE"/>
    <property type="match status" value="1"/>
</dbReference>
<evidence type="ECO:0000259" key="10">
    <source>
        <dbReference type="Pfam" id="PF26253"/>
    </source>
</evidence>
<feature type="non-terminal residue" evidence="11">
    <location>
        <position position="482"/>
    </location>
</feature>
<dbReference type="OMA" id="PQDYDGS"/>
<dbReference type="GO" id="GO:0003723">
    <property type="term" value="F:RNA binding"/>
    <property type="evidence" value="ECO:0007669"/>
    <property type="project" value="UniProtKB-KW"/>
</dbReference>
<dbReference type="InterPro" id="IPR057596">
    <property type="entry name" value="RDRP_core"/>
</dbReference>
<name>A0AA38FCZ0_TAXCH</name>
<dbReference type="Proteomes" id="UP000824469">
    <property type="component" value="Unassembled WGS sequence"/>
</dbReference>
<evidence type="ECO:0000256" key="7">
    <source>
        <dbReference type="ARBA" id="ARBA00048744"/>
    </source>
</evidence>
<organism evidence="11 12">
    <name type="scientific">Taxus chinensis</name>
    <name type="common">Chinese yew</name>
    <name type="synonym">Taxus wallichiana var. chinensis</name>
    <dbReference type="NCBI Taxonomy" id="29808"/>
    <lineage>
        <taxon>Eukaryota</taxon>
        <taxon>Viridiplantae</taxon>
        <taxon>Streptophyta</taxon>
        <taxon>Embryophyta</taxon>
        <taxon>Tracheophyta</taxon>
        <taxon>Spermatophyta</taxon>
        <taxon>Pinopsida</taxon>
        <taxon>Pinidae</taxon>
        <taxon>Conifers II</taxon>
        <taxon>Cupressales</taxon>
        <taxon>Taxaceae</taxon>
        <taxon>Taxus</taxon>
    </lineage>
</organism>
<sequence length="482" mass="55461">YKPKSSCLSRYLIALLNYGGVPNDFFMKLVNEAFDQIKSEFRDRRKAFKVVKQHKNLDENHVALRMLACGIPLNEPLLQYQLKQYMLEEIKKFKEGKIPIDESFYLMGTADPTGQLKSNEVCVLLDHGQVSGDVLVYKNPGLHFGDIHVFQATYVKDIEYIVGDSKFAIFFSTRGPRSAADEIANSDFDGDLYWVSMNANLLKHFKPSTAWERPIQGKEISQPKPTDFSYDKLEEKLIEEFFNLRFAPSNEISLAADSWLVFMDRLLTPGVEDPNERKMLKEKMLRLTDIYYEALDAPKSGKKVELPKDLRPKKRPHFLNKTPQDENLDRFYISCSVLGKIYDVPLSDAGSQSDDIWTIQCFQDVIVPEFKAKWKGHYTRYRSEMVEALNSSDRSKTSFNARTIIQKYKQILYGATSLGESSKPRQQIYLEASALYQVVYEFAQHRRDIGKCAFAWKVAGEALCDMYLGNQQQETILISPPI</sequence>
<feature type="domain" description="RDRP core" evidence="9">
    <location>
        <begin position="2"/>
        <end position="343"/>
    </location>
</feature>
<dbReference type="InterPro" id="IPR058752">
    <property type="entry name" value="RDRP_C_head"/>
</dbReference>
<evidence type="ECO:0000256" key="3">
    <source>
        <dbReference type="ARBA" id="ARBA00022679"/>
    </source>
</evidence>
<dbReference type="EMBL" id="JAHRHJ020000009">
    <property type="protein sequence ID" value="KAH9301359.1"/>
    <property type="molecule type" value="Genomic_DNA"/>
</dbReference>
<evidence type="ECO:0000256" key="5">
    <source>
        <dbReference type="ARBA" id="ARBA00022884"/>
    </source>
</evidence>
<dbReference type="AlphaFoldDB" id="A0AA38FCZ0"/>
<keyword evidence="3 8" id="KW-0808">Transferase</keyword>
<dbReference type="Pfam" id="PF26253">
    <property type="entry name" value="RdRP_head"/>
    <property type="match status" value="1"/>
</dbReference>
<evidence type="ECO:0000256" key="1">
    <source>
        <dbReference type="ARBA" id="ARBA00005762"/>
    </source>
</evidence>
<evidence type="ECO:0000313" key="12">
    <source>
        <dbReference type="Proteomes" id="UP000824469"/>
    </source>
</evidence>
<dbReference type="EC" id="2.7.7.48" evidence="8"/>
<dbReference type="PANTHER" id="PTHR23079">
    <property type="entry name" value="RNA-DEPENDENT RNA POLYMERASE"/>
    <property type="match status" value="1"/>
</dbReference>
<keyword evidence="2 8" id="KW-0696">RNA-directed RNA polymerase</keyword>
<keyword evidence="12" id="KW-1185">Reference proteome</keyword>
<comment type="function">
    <text evidence="8">Probably involved in the RNA silencing pathway and required for the generation of small interfering RNAs (siRNAs).</text>
</comment>
<keyword evidence="5 8" id="KW-0694">RNA-binding</keyword>
<dbReference type="GO" id="GO:0003968">
    <property type="term" value="F:RNA-directed RNA polymerase activity"/>
    <property type="evidence" value="ECO:0007669"/>
    <property type="project" value="UniProtKB-KW"/>
</dbReference>
<dbReference type="GO" id="GO:0030422">
    <property type="term" value="P:siRNA processing"/>
    <property type="evidence" value="ECO:0007669"/>
    <property type="project" value="TreeGrafter"/>
</dbReference>
<dbReference type="Pfam" id="PF05183">
    <property type="entry name" value="RdRP"/>
    <property type="match status" value="1"/>
</dbReference>
<evidence type="ECO:0000256" key="2">
    <source>
        <dbReference type="ARBA" id="ARBA00022484"/>
    </source>
</evidence>
<gene>
    <name evidence="11" type="ORF">KI387_012942</name>
</gene>
<comment type="similarity">
    <text evidence="1 8">Belongs to the RdRP family.</text>
</comment>
<feature type="non-terminal residue" evidence="11">
    <location>
        <position position="1"/>
    </location>
</feature>